<sequence>MTANRPQLGRAEPATVPARLHRDGIGYWFGIPFRWLYQMGHNGLGIVRVLDITQLRPMKHGLVGPDHPWVTGINPATGQYIWHDNVIFRSPRGPNEDALPIDDFVVTKTGQFLAYRVGLSTGPEELPIGPRRRMPHGISYIHGTSHYNSGQLIFTDFPDAISFFSDKKFKHEIYRFVREERREVLILFRNREYRPRDYAYFVCCLRTIFPWFCNANGPKGKVLWGNSAPYPAANLITGHWADDVYVVKKDGGAETVVRPAIEKGRYFQGEYGGGRRFVRWPEKALAWATYWRIRMRGGKGGLFFVNRQKAYADHLERLKKVGVAEEPIARM</sequence>
<evidence type="ECO:0000313" key="1">
    <source>
        <dbReference type="EMBL" id="VTR91095.1"/>
    </source>
</evidence>
<keyword evidence="2" id="KW-1185">Reference proteome</keyword>
<organism evidence="1 2">
    <name type="scientific">Gemmata massiliana</name>
    <dbReference type="NCBI Taxonomy" id="1210884"/>
    <lineage>
        <taxon>Bacteria</taxon>
        <taxon>Pseudomonadati</taxon>
        <taxon>Planctomycetota</taxon>
        <taxon>Planctomycetia</taxon>
        <taxon>Gemmatales</taxon>
        <taxon>Gemmataceae</taxon>
        <taxon>Gemmata</taxon>
    </lineage>
</organism>
<gene>
    <name evidence="1" type="ORF">SOIL9_66190</name>
</gene>
<dbReference type="RefSeq" id="WP_162666142.1">
    <property type="nucleotide sequence ID" value="NZ_LR593886.1"/>
</dbReference>
<evidence type="ECO:0000313" key="2">
    <source>
        <dbReference type="Proteomes" id="UP000464178"/>
    </source>
</evidence>
<dbReference type="EMBL" id="LR593886">
    <property type="protein sequence ID" value="VTR91095.1"/>
    <property type="molecule type" value="Genomic_DNA"/>
</dbReference>
<reference evidence="1 2" key="1">
    <citation type="submission" date="2019-05" db="EMBL/GenBank/DDBJ databases">
        <authorList>
            <consortium name="Science for Life Laboratories"/>
        </authorList>
    </citation>
    <scope>NUCLEOTIDE SEQUENCE [LARGE SCALE GENOMIC DNA]</scope>
    <source>
        <strain evidence="1">Soil9</strain>
    </source>
</reference>
<name>A0A6P2CSM2_9BACT</name>
<protein>
    <submittedName>
        <fullName evidence="1">Uncharacterized protein</fullName>
    </submittedName>
</protein>
<dbReference type="KEGG" id="gms:SOIL9_66190"/>
<dbReference type="Proteomes" id="UP000464178">
    <property type="component" value="Chromosome"/>
</dbReference>
<accession>A0A6P2CSM2</accession>
<proteinExistence type="predicted"/>
<dbReference type="AlphaFoldDB" id="A0A6P2CSM2"/>